<dbReference type="STRING" id="133385.A0A2T9YBQ2"/>
<protein>
    <submittedName>
        <fullName evidence="1">Uncharacterized protein</fullName>
    </submittedName>
</protein>
<dbReference type="AlphaFoldDB" id="A0A2T9YBQ2"/>
<evidence type="ECO:0000313" key="1">
    <source>
        <dbReference type="EMBL" id="PVU89776.1"/>
    </source>
</evidence>
<proteinExistence type="predicted"/>
<dbReference type="Proteomes" id="UP000245383">
    <property type="component" value="Unassembled WGS sequence"/>
</dbReference>
<accession>A0A2T9YBQ2</accession>
<comment type="caution">
    <text evidence="1">The sequence shown here is derived from an EMBL/GenBank/DDBJ whole genome shotgun (WGS) entry which is preliminary data.</text>
</comment>
<keyword evidence="2" id="KW-1185">Reference proteome</keyword>
<organism evidence="1 2">
    <name type="scientific">Smittium simulii</name>
    <dbReference type="NCBI Taxonomy" id="133385"/>
    <lineage>
        <taxon>Eukaryota</taxon>
        <taxon>Fungi</taxon>
        <taxon>Fungi incertae sedis</taxon>
        <taxon>Zoopagomycota</taxon>
        <taxon>Kickxellomycotina</taxon>
        <taxon>Harpellomycetes</taxon>
        <taxon>Harpellales</taxon>
        <taxon>Legeriomycetaceae</taxon>
        <taxon>Smittium</taxon>
    </lineage>
</organism>
<reference evidence="1 2" key="1">
    <citation type="journal article" date="2018" name="MBio">
        <title>Comparative Genomics Reveals the Core Gene Toolbox for the Fungus-Insect Symbiosis.</title>
        <authorList>
            <person name="Wang Y."/>
            <person name="Stata M."/>
            <person name="Wang W."/>
            <person name="Stajich J.E."/>
            <person name="White M.M."/>
            <person name="Moncalvo J.M."/>
        </authorList>
    </citation>
    <scope>NUCLEOTIDE SEQUENCE [LARGE SCALE GENOMIC DNA]</scope>
    <source>
        <strain evidence="1 2">SWE-8-4</strain>
    </source>
</reference>
<name>A0A2T9YBQ2_9FUNG</name>
<sequence length="189" mass="21583">MEPNNLSILANNNSKVKFLRAPSFIKVSKTREKEARQKVLTKNKDIFKPSLKKEIRGKTGNPIVKVSNTEFKLNQKINTQANLYLVDEIVSYSSNNSSPRFLPPTLLPYYPANFPALRAGPKANTNYASTLSQNKDVQREKQFDNNRSSCTIIKARNRRSKKAKSWFLQSLIHNPKKDWELKASIGVMN</sequence>
<dbReference type="EMBL" id="MBFR01000298">
    <property type="protein sequence ID" value="PVU89776.1"/>
    <property type="molecule type" value="Genomic_DNA"/>
</dbReference>
<gene>
    <name evidence="1" type="ORF">BB561_005167</name>
</gene>
<evidence type="ECO:0000313" key="2">
    <source>
        <dbReference type="Proteomes" id="UP000245383"/>
    </source>
</evidence>